<evidence type="ECO:0000259" key="1">
    <source>
        <dbReference type="Pfam" id="PF05050"/>
    </source>
</evidence>
<sequence length="299" mass="34100">MPPLTPRYLRNFIDQSFPNLSRWYRNQRDRRLFQRDSSQLQKYLFDGREYKFYGDSLKQQFLGRTNNGELSSTKALLREGFDVFVDIGANHGLFSLLALHEPRCQTIISVEPCYRNYQLLVRNLSLQNSEKEVFAFHLAVGSAINFQLLYGGLEGASLLTHWGSIRSTYAEQVQVLSLDRLASLWQFRDRQALIKIDAEGLEPEILLGAQQLIQAGKTTFIVELSLTENQSSPNNKSYIQTFEAMLNQGMSAFTFPGGASISLDAVKAWTRADETRSVQTSAPNYPDRTLNILFRPHTN</sequence>
<dbReference type="AlphaFoldDB" id="A0AAT9JVK0"/>
<dbReference type="InterPro" id="IPR006342">
    <property type="entry name" value="FkbM_mtfrase"/>
</dbReference>
<dbReference type="Pfam" id="PF05050">
    <property type="entry name" value="Methyltransf_21"/>
    <property type="match status" value="1"/>
</dbReference>
<gene>
    <name evidence="2" type="ORF">EKO22_10395</name>
</gene>
<feature type="domain" description="Methyltransferase FkbM" evidence="1">
    <location>
        <begin position="86"/>
        <end position="241"/>
    </location>
</feature>
<dbReference type="InterPro" id="IPR029063">
    <property type="entry name" value="SAM-dependent_MTases_sf"/>
</dbReference>
<keyword evidence="2" id="KW-0489">Methyltransferase</keyword>
<dbReference type="PANTHER" id="PTHR34203">
    <property type="entry name" value="METHYLTRANSFERASE, FKBM FAMILY PROTEIN"/>
    <property type="match status" value="1"/>
</dbReference>
<dbReference type="GO" id="GO:0008168">
    <property type="term" value="F:methyltransferase activity"/>
    <property type="evidence" value="ECO:0007669"/>
    <property type="project" value="UniProtKB-KW"/>
</dbReference>
<dbReference type="RefSeq" id="WP_208678372.1">
    <property type="nucleotide sequence ID" value="NZ_CP034671.2"/>
</dbReference>
<reference evidence="2" key="1">
    <citation type="submission" date="2024-01" db="EMBL/GenBank/DDBJ databases">
        <title>Synechococcus elongatus PCC 11802, a close yet different native of Synechococcus elongatus PCC 11801.</title>
        <authorList>
            <person name="Jaiswal D."/>
            <person name="Sengupta A."/>
            <person name="Sengupta S."/>
            <person name="Pakrasi H.B."/>
            <person name="Wangikar P."/>
        </authorList>
    </citation>
    <scope>NUCLEOTIDE SEQUENCE</scope>
    <source>
        <strain evidence="2">PCC 11802</strain>
    </source>
</reference>
<protein>
    <submittedName>
        <fullName evidence="2">FkbM family methyltransferase</fullName>
    </submittedName>
</protein>
<dbReference type="PANTHER" id="PTHR34203:SF13">
    <property type="entry name" value="EXPRESSED PROTEIN"/>
    <property type="match status" value="1"/>
</dbReference>
<dbReference type="NCBIfam" id="TIGR01444">
    <property type="entry name" value="fkbM_fam"/>
    <property type="match status" value="1"/>
</dbReference>
<dbReference type="InterPro" id="IPR052514">
    <property type="entry name" value="SAM-dependent_MTase"/>
</dbReference>
<name>A0AAT9JVK0_SYNEL</name>
<keyword evidence="2" id="KW-0808">Transferase</keyword>
<dbReference type="SUPFAM" id="SSF53335">
    <property type="entry name" value="S-adenosyl-L-methionine-dependent methyltransferases"/>
    <property type="match status" value="1"/>
</dbReference>
<proteinExistence type="predicted"/>
<organism evidence="2">
    <name type="scientific">Synechococcus elongatus PCC 11802</name>
    <dbReference type="NCBI Taxonomy" id="2283154"/>
    <lineage>
        <taxon>Bacteria</taxon>
        <taxon>Bacillati</taxon>
        <taxon>Cyanobacteriota</taxon>
        <taxon>Cyanophyceae</taxon>
        <taxon>Synechococcales</taxon>
        <taxon>Synechococcaceae</taxon>
        <taxon>Synechococcus</taxon>
    </lineage>
</organism>
<dbReference type="GO" id="GO:0032259">
    <property type="term" value="P:methylation"/>
    <property type="evidence" value="ECO:0007669"/>
    <property type="project" value="UniProtKB-KW"/>
</dbReference>
<dbReference type="Gene3D" id="3.40.50.150">
    <property type="entry name" value="Vaccinia Virus protein VP39"/>
    <property type="match status" value="1"/>
</dbReference>
<evidence type="ECO:0000313" key="2">
    <source>
        <dbReference type="EMBL" id="QFZ92687.2"/>
    </source>
</evidence>
<dbReference type="EMBL" id="CP034671">
    <property type="protein sequence ID" value="QFZ92687.2"/>
    <property type="molecule type" value="Genomic_DNA"/>
</dbReference>
<accession>A0AAT9JVK0</accession>